<evidence type="ECO:0000256" key="3">
    <source>
        <dbReference type="ARBA" id="ARBA00023125"/>
    </source>
</evidence>
<dbReference type="GO" id="GO:0000976">
    <property type="term" value="F:transcription cis-regulatory region binding"/>
    <property type="evidence" value="ECO:0007669"/>
    <property type="project" value="TreeGrafter"/>
</dbReference>
<sequence length="293" mass="32883">MLDKRYQALYITSKTQSYTKTAQQLFITQPAVSQQISSLETELDLKLVDNIRGKIHLTDVGLKLAKYAHQVQLESDKVLDSVQASTSQRSISLGCTLSLSSFLLPELIGTLKQTNTRISSMIVNTGKVLNALQEGKIDFGLVEGNFNKEEFSAIKIRDEEFIGVVNSKNPLAAQTKLDIADLINTPLIVREKGSGTRDIFANWLATQNYHIDDFHQVIEIGNPSPIIELLQRDVGVSFMYRSLVDDSLNNGHLSILQVIGFPIQHPINLVYLKDSYFANQYRQIATSLQFNRH</sequence>
<keyword evidence="4" id="KW-0804">Transcription</keyword>
<dbReference type="Pfam" id="PF00126">
    <property type="entry name" value="HTH_1"/>
    <property type="match status" value="1"/>
</dbReference>
<evidence type="ECO:0000256" key="2">
    <source>
        <dbReference type="ARBA" id="ARBA00023015"/>
    </source>
</evidence>
<keyword evidence="7" id="KW-1185">Reference proteome</keyword>
<dbReference type="Gene3D" id="3.40.190.10">
    <property type="entry name" value="Periplasmic binding protein-like II"/>
    <property type="match status" value="2"/>
</dbReference>
<dbReference type="PANTHER" id="PTHR30126">
    <property type="entry name" value="HTH-TYPE TRANSCRIPTIONAL REGULATOR"/>
    <property type="match status" value="1"/>
</dbReference>
<dbReference type="PANTHER" id="PTHR30126:SF40">
    <property type="entry name" value="HTH-TYPE TRANSCRIPTIONAL REGULATOR GLTR"/>
    <property type="match status" value="1"/>
</dbReference>
<proteinExistence type="inferred from homology"/>
<feature type="domain" description="HTH lysR-type" evidence="5">
    <location>
        <begin position="1"/>
        <end position="58"/>
    </location>
</feature>
<dbReference type="PROSITE" id="PS50931">
    <property type="entry name" value="HTH_LYSR"/>
    <property type="match status" value="1"/>
</dbReference>
<name>A0A0R1VWH0_9LACO</name>
<dbReference type="SUPFAM" id="SSF53850">
    <property type="entry name" value="Periplasmic binding protein-like II"/>
    <property type="match status" value="1"/>
</dbReference>
<protein>
    <submittedName>
        <fullName evidence="6">Transcriptional regulator</fullName>
    </submittedName>
</protein>
<dbReference type="EMBL" id="AZGF01000035">
    <property type="protein sequence ID" value="KRM09789.1"/>
    <property type="molecule type" value="Genomic_DNA"/>
</dbReference>
<dbReference type="Gene3D" id="1.10.10.10">
    <property type="entry name" value="Winged helix-like DNA-binding domain superfamily/Winged helix DNA-binding domain"/>
    <property type="match status" value="1"/>
</dbReference>
<evidence type="ECO:0000313" key="7">
    <source>
        <dbReference type="Proteomes" id="UP000051820"/>
    </source>
</evidence>
<dbReference type="STRING" id="1423807.FD16_GL001547"/>
<evidence type="ECO:0000259" key="5">
    <source>
        <dbReference type="PROSITE" id="PS50931"/>
    </source>
</evidence>
<comment type="caution">
    <text evidence="6">The sequence shown here is derived from an EMBL/GenBank/DDBJ whole genome shotgun (WGS) entry which is preliminary data.</text>
</comment>
<dbReference type="eggNOG" id="COG0583">
    <property type="taxonomic scope" value="Bacteria"/>
</dbReference>
<dbReference type="InterPro" id="IPR036388">
    <property type="entry name" value="WH-like_DNA-bd_sf"/>
</dbReference>
<comment type="similarity">
    <text evidence="1">Belongs to the LysR transcriptional regulatory family.</text>
</comment>
<dbReference type="GO" id="GO:0003700">
    <property type="term" value="F:DNA-binding transcription factor activity"/>
    <property type="evidence" value="ECO:0007669"/>
    <property type="project" value="InterPro"/>
</dbReference>
<accession>A0A0R1VWH0</accession>
<reference evidence="6 7" key="1">
    <citation type="journal article" date="2015" name="Genome Announc.">
        <title>Expanding the biotechnology potential of lactobacilli through comparative genomics of 213 strains and associated genera.</title>
        <authorList>
            <person name="Sun Z."/>
            <person name="Harris H.M."/>
            <person name="McCann A."/>
            <person name="Guo C."/>
            <person name="Argimon S."/>
            <person name="Zhang W."/>
            <person name="Yang X."/>
            <person name="Jeffery I.B."/>
            <person name="Cooney J.C."/>
            <person name="Kagawa T.F."/>
            <person name="Liu W."/>
            <person name="Song Y."/>
            <person name="Salvetti E."/>
            <person name="Wrobel A."/>
            <person name="Rasinkangas P."/>
            <person name="Parkhill J."/>
            <person name="Rea M.C."/>
            <person name="O'Sullivan O."/>
            <person name="Ritari J."/>
            <person name="Douillard F.P."/>
            <person name="Paul Ross R."/>
            <person name="Yang R."/>
            <person name="Briner A.E."/>
            <person name="Felis G.E."/>
            <person name="de Vos W.M."/>
            <person name="Barrangou R."/>
            <person name="Klaenhammer T.R."/>
            <person name="Caufield P.W."/>
            <person name="Cui Y."/>
            <person name="Zhang H."/>
            <person name="O'Toole P.W."/>
        </authorList>
    </citation>
    <scope>NUCLEOTIDE SEQUENCE [LARGE SCALE GENOMIC DNA]</scope>
    <source>
        <strain evidence="6 7">DSM 5007</strain>
    </source>
</reference>
<evidence type="ECO:0000256" key="4">
    <source>
        <dbReference type="ARBA" id="ARBA00023163"/>
    </source>
</evidence>
<dbReference type="SUPFAM" id="SSF46785">
    <property type="entry name" value="Winged helix' DNA-binding domain"/>
    <property type="match status" value="1"/>
</dbReference>
<keyword evidence="3" id="KW-0238">DNA-binding</keyword>
<dbReference type="OrthoDB" id="9785745at2"/>
<dbReference type="PRINTS" id="PR00039">
    <property type="entry name" value="HTHLYSR"/>
</dbReference>
<dbReference type="Proteomes" id="UP000051820">
    <property type="component" value="Unassembled WGS sequence"/>
</dbReference>
<dbReference type="InterPro" id="IPR036390">
    <property type="entry name" value="WH_DNA-bd_sf"/>
</dbReference>
<dbReference type="AlphaFoldDB" id="A0A0R1VWH0"/>
<dbReference type="PATRIC" id="fig|1423807.3.peg.1586"/>
<dbReference type="InterPro" id="IPR000847">
    <property type="entry name" value="LysR_HTH_N"/>
</dbReference>
<dbReference type="InterPro" id="IPR005119">
    <property type="entry name" value="LysR_subst-bd"/>
</dbReference>
<dbReference type="RefSeq" id="WP_010621742.1">
    <property type="nucleotide sequence ID" value="NZ_AZGF01000035.1"/>
</dbReference>
<dbReference type="Pfam" id="PF03466">
    <property type="entry name" value="LysR_substrate"/>
    <property type="match status" value="1"/>
</dbReference>
<evidence type="ECO:0000313" key="6">
    <source>
        <dbReference type="EMBL" id="KRM09789.1"/>
    </source>
</evidence>
<gene>
    <name evidence="6" type="ORF">FD16_GL001547</name>
</gene>
<evidence type="ECO:0000256" key="1">
    <source>
        <dbReference type="ARBA" id="ARBA00009437"/>
    </source>
</evidence>
<organism evidence="6 7">
    <name type="scientific">Paucilactobacillus suebicus DSM 5007 = KCTC 3549</name>
    <dbReference type="NCBI Taxonomy" id="1423807"/>
    <lineage>
        <taxon>Bacteria</taxon>
        <taxon>Bacillati</taxon>
        <taxon>Bacillota</taxon>
        <taxon>Bacilli</taxon>
        <taxon>Lactobacillales</taxon>
        <taxon>Lactobacillaceae</taxon>
        <taxon>Paucilactobacillus</taxon>
    </lineage>
</organism>
<keyword evidence="2" id="KW-0805">Transcription regulation</keyword>